<evidence type="ECO:0000313" key="2">
    <source>
        <dbReference type="EMBL" id="SIO30359.1"/>
    </source>
</evidence>
<gene>
    <name evidence="2" type="ORF">SAMN05443544_3942</name>
</gene>
<sequence>MSTTQTRAIVRHLGGESGHRSFFGGTHSKTRIALIIGFVVAGMIVTIIVGWPGLLIGLGGVGVTMLVTAKTHRGTIMERSRRRRRWKARVSSGADAFMPYDVAAWDQAEQAVRAAKGRTEKWEAQRTLDAMRANPDGADGMGWLECGRGVAGIQWHAPIGERGYLAVVFSVTGQLRGIESTSVMTRAAEGWGAFLASRAVPSVLVEDVQTMTRVLPADTALQEFWVLNSLDSDAPADAIKSYEEVLRLTGDGAMVQRHYITVKWPLSPSFYDAARKYGEGRDGWRGLMREEIASAHRGLTEARMGQVDVLSARQIAAVMLHQQNPSRPIDYVADVHPARLGVRSHDEFSAHVVEGIDPLTGEAVEWWHRTAKITADALATAPRTQLWALDLLIGRDVQFIRSVSFHIHLVPAGEAKAAAQRDLVRDQAEAISKSEAGSVDLDETGTAMSASKRRRIDLRAGTGHHGAAWVGYVTISTRSRDELARASRQLEETCATGLGIEYLDWQDSFEAAASGTTWPIGRGITAHDSSFSARIYRVMAGKSEKEAIS</sequence>
<reference evidence="3" key="1">
    <citation type="submission" date="2016-11" db="EMBL/GenBank/DDBJ databases">
        <authorList>
            <person name="Varghese N."/>
            <person name="Submissions S."/>
        </authorList>
    </citation>
    <scope>NUCLEOTIDE SEQUENCE [LARGE SCALE GENOMIC DNA]</scope>
    <source>
        <strain evidence="3">DSM 8595</strain>
    </source>
</reference>
<keyword evidence="3" id="KW-1185">Reference proteome</keyword>
<dbReference type="EMBL" id="FSRJ01000007">
    <property type="protein sequence ID" value="SIO30359.1"/>
    <property type="molecule type" value="Genomic_DNA"/>
</dbReference>
<dbReference type="OrthoDB" id="4434319at2"/>
<dbReference type="AlphaFoldDB" id="A0A1N6IEG2"/>
<keyword evidence="1" id="KW-1133">Transmembrane helix</keyword>
<dbReference type="Proteomes" id="UP000184699">
    <property type="component" value="Unassembled WGS sequence"/>
</dbReference>
<dbReference type="RefSeq" id="WP_074262064.1">
    <property type="nucleotide sequence ID" value="NZ_FSRJ01000007.1"/>
</dbReference>
<protein>
    <recommendedName>
        <fullName evidence="4">Type VII secretion protein EccE</fullName>
    </recommendedName>
</protein>
<organism evidence="2 3">
    <name type="scientific">Agromyces cerinus subsp. cerinus</name>
    <dbReference type="NCBI Taxonomy" id="232089"/>
    <lineage>
        <taxon>Bacteria</taxon>
        <taxon>Bacillati</taxon>
        <taxon>Actinomycetota</taxon>
        <taxon>Actinomycetes</taxon>
        <taxon>Micrococcales</taxon>
        <taxon>Microbacteriaceae</taxon>
        <taxon>Agromyces</taxon>
    </lineage>
</organism>
<evidence type="ECO:0008006" key="4">
    <source>
        <dbReference type="Google" id="ProtNLM"/>
    </source>
</evidence>
<accession>A0A1N6IEG2</accession>
<proteinExistence type="predicted"/>
<keyword evidence="1" id="KW-0812">Transmembrane</keyword>
<feature type="transmembrane region" description="Helical" evidence="1">
    <location>
        <begin position="32"/>
        <end position="49"/>
    </location>
</feature>
<evidence type="ECO:0000313" key="3">
    <source>
        <dbReference type="Proteomes" id="UP000184699"/>
    </source>
</evidence>
<dbReference type="STRING" id="232089.SAMN05443544_3942"/>
<keyword evidence="1" id="KW-0472">Membrane</keyword>
<name>A0A1N6IEG2_9MICO</name>
<evidence type="ECO:0000256" key="1">
    <source>
        <dbReference type="SAM" id="Phobius"/>
    </source>
</evidence>